<keyword evidence="1" id="KW-0433">Leucine-rich repeat</keyword>
<dbReference type="EMBL" id="KL367484">
    <property type="protein sequence ID" value="KFD71078.1"/>
    <property type="molecule type" value="Genomic_DNA"/>
</dbReference>
<dbReference type="SUPFAM" id="SSF52058">
    <property type="entry name" value="L domain-like"/>
    <property type="match status" value="1"/>
</dbReference>
<dbReference type="Pfam" id="PF14580">
    <property type="entry name" value="LRR_9"/>
    <property type="match status" value="1"/>
</dbReference>
<sequence>MDDPIETEMSNGNRMPKEVLTVKVNGSNGIEIDGLNNGQTPPEELSIAESGLCTLRGFPQIPSLIKLDLSNNSLEDGLEYLLGCPNLNMLNLSGNRFKDLTLLEPLRKLTNLKVLHLKGCDFTRGLHYRCKVVEMLPQVEYLDGYSRTCVSCDGTEDAERYFDEDDDYDSDKYGTHIDDTDEEETEEEEDKEEEEEEEDEKEEDDELEEEEEEDDDEEEEEEEDEEEELFSDSEERSELQTGESGSEEESDTYVDKDRGIKRKFDEESEM</sequence>
<organism evidence="5">
    <name type="scientific">Trichuris suis</name>
    <name type="common">pig whipworm</name>
    <dbReference type="NCBI Taxonomy" id="68888"/>
    <lineage>
        <taxon>Eukaryota</taxon>
        <taxon>Metazoa</taxon>
        <taxon>Ecdysozoa</taxon>
        <taxon>Nematoda</taxon>
        <taxon>Enoplea</taxon>
        <taxon>Dorylaimia</taxon>
        <taxon>Trichinellida</taxon>
        <taxon>Trichuridae</taxon>
        <taxon>Trichuris</taxon>
    </lineage>
</organism>
<evidence type="ECO:0000256" key="3">
    <source>
        <dbReference type="ARBA" id="ARBA00025777"/>
    </source>
</evidence>
<evidence type="ECO:0000313" key="5">
    <source>
        <dbReference type="EMBL" id="KFD71078.1"/>
    </source>
</evidence>
<dbReference type="Proteomes" id="UP000030758">
    <property type="component" value="Unassembled WGS sequence"/>
</dbReference>
<dbReference type="Gene3D" id="3.80.10.10">
    <property type="entry name" value="Ribonuclease Inhibitor"/>
    <property type="match status" value="1"/>
</dbReference>
<dbReference type="PROSITE" id="PS51450">
    <property type="entry name" value="LRR"/>
    <property type="match status" value="1"/>
</dbReference>
<dbReference type="AlphaFoldDB" id="A0A085NNN2"/>
<feature type="compositionally biased region" description="Basic and acidic residues" evidence="4">
    <location>
        <begin position="253"/>
        <end position="270"/>
    </location>
</feature>
<keyword evidence="2" id="KW-0677">Repeat</keyword>
<feature type="region of interest" description="Disordered" evidence="4">
    <location>
        <begin position="160"/>
        <end position="270"/>
    </location>
</feature>
<dbReference type="InterPro" id="IPR045081">
    <property type="entry name" value="AN32"/>
</dbReference>
<evidence type="ECO:0000256" key="1">
    <source>
        <dbReference type="ARBA" id="ARBA00022614"/>
    </source>
</evidence>
<dbReference type="GO" id="GO:0005634">
    <property type="term" value="C:nucleus"/>
    <property type="evidence" value="ECO:0007669"/>
    <property type="project" value="TreeGrafter"/>
</dbReference>
<evidence type="ECO:0000256" key="2">
    <source>
        <dbReference type="ARBA" id="ARBA00022737"/>
    </source>
</evidence>
<feature type="compositionally biased region" description="Acidic residues" evidence="4">
    <location>
        <begin position="179"/>
        <end position="232"/>
    </location>
</feature>
<dbReference type="InterPro" id="IPR001611">
    <property type="entry name" value="Leu-rich_rpt"/>
</dbReference>
<dbReference type="PANTHER" id="PTHR11375:SF0">
    <property type="entry name" value="ACIDIC LEUCINE-RICH NUCLEAR PHOSPHOPROTEIN 32 FAMILY MEMBER A"/>
    <property type="match status" value="1"/>
</dbReference>
<proteinExistence type="inferred from homology"/>
<evidence type="ECO:0000256" key="4">
    <source>
        <dbReference type="SAM" id="MobiDB-lite"/>
    </source>
</evidence>
<gene>
    <name evidence="5" type="ORF">M514_02652</name>
</gene>
<dbReference type="GO" id="GO:0042393">
    <property type="term" value="F:histone binding"/>
    <property type="evidence" value="ECO:0007669"/>
    <property type="project" value="TreeGrafter"/>
</dbReference>
<reference evidence="5" key="1">
    <citation type="journal article" date="2014" name="Nat. Genet.">
        <title>Genome and transcriptome of the porcine whipworm Trichuris suis.</title>
        <authorList>
            <person name="Jex A.R."/>
            <person name="Nejsum P."/>
            <person name="Schwarz E.M."/>
            <person name="Hu L."/>
            <person name="Young N.D."/>
            <person name="Hall R.S."/>
            <person name="Korhonen P.K."/>
            <person name="Liao S."/>
            <person name="Thamsborg S."/>
            <person name="Xia J."/>
            <person name="Xu P."/>
            <person name="Wang S."/>
            <person name="Scheerlinck J.P."/>
            <person name="Hofmann A."/>
            <person name="Sternberg P.W."/>
            <person name="Wang J."/>
            <person name="Gasser R.B."/>
        </authorList>
    </citation>
    <scope>NUCLEOTIDE SEQUENCE [LARGE SCALE GENOMIC DNA]</scope>
    <source>
        <strain evidence="5">DCEP-RM93F</strain>
    </source>
</reference>
<accession>A0A085NNN2</accession>
<name>A0A085NNN2_9BILA</name>
<dbReference type="PANTHER" id="PTHR11375">
    <property type="entry name" value="ACIDIC LEUCINE-RICH NUCLEAR PHOSPHOPROTEIN 32"/>
    <property type="match status" value="1"/>
</dbReference>
<protein>
    <recommendedName>
        <fullName evidence="6">Leucine Rich repeat-containing domain protein</fullName>
    </recommendedName>
</protein>
<evidence type="ECO:0008006" key="6">
    <source>
        <dbReference type="Google" id="ProtNLM"/>
    </source>
</evidence>
<comment type="similarity">
    <text evidence="3">Belongs to the ANP32 family.</text>
</comment>
<dbReference type="InterPro" id="IPR032675">
    <property type="entry name" value="LRR_dom_sf"/>
</dbReference>